<organism evidence="2 3">
    <name type="scientific">Martelella alba</name>
    <dbReference type="NCBI Taxonomy" id="2590451"/>
    <lineage>
        <taxon>Bacteria</taxon>
        <taxon>Pseudomonadati</taxon>
        <taxon>Pseudomonadota</taxon>
        <taxon>Alphaproteobacteria</taxon>
        <taxon>Hyphomicrobiales</taxon>
        <taxon>Aurantimonadaceae</taxon>
        <taxon>Martelella</taxon>
    </lineage>
</organism>
<feature type="domain" description="UspA" evidence="1">
    <location>
        <begin position="10"/>
        <end position="132"/>
    </location>
</feature>
<evidence type="ECO:0000313" key="2">
    <source>
        <dbReference type="EMBL" id="TPW29264.1"/>
    </source>
</evidence>
<dbReference type="InterPro" id="IPR014729">
    <property type="entry name" value="Rossmann-like_a/b/a_fold"/>
</dbReference>
<dbReference type="EMBL" id="VHLG01000010">
    <property type="protein sequence ID" value="TPW29264.1"/>
    <property type="molecule type" value="Genomic_DNA"/>
</dbReference>
<reference evidence="2 3" key="1">
    <citation type="submission" date="2019-06" db="EMBL/GenBank/DDBJ databases">
        <authorList>
            <person name="Li M."/>
        </authorList>
    </citation>
    <scope>NUCLEOTIDE SEQUENCE [LARGE SCALE GENOMIC DNA]</scope>
    <source>
        <strain evidence="2 3">BGMRC2036</strain>
    </source>
</reference>
<sequence>MAPVDLAHLDRLKRALDIAADLSGFYGAPVTYVGISAATPGALGHNPAEFAEKLRQFADLEGNRRGIATASHPVITHDPARDLNPALAKAVETIGADLVVMATHIPNIADHFWPSHGGALSQHTKASVFLVRP</sequence>
<dbReference type="SUPFAM" id="SSF52402">
    <property type="entry name" value="Adenine nucleotide alpha hydrolases-like"/>
    <property type="match status" value="1"/>
</dbReference>
<accession>A0A506U845</accession>
<dbReference type="AlphaFoldDB" id="A0A506U845"/>
<evidence type="ECO:0000313" key="3">
    <source>
        <dbReference type="Proteomes" id="UP000318801"/>
    </source>
</evidence>
<evidence type="ECO:0000259" key="1">
    <source>
        <dbReference type="Pfam" id="PF00582"/>
    </source>
</evidence>
<dbReference type="Gene3D" id="3.40.50.620">
    <property type="entry name" value="HUPs"/>
    <property type="match status" value="1"/>
</dbReference>
<dbReference type="InterPro" id="IPR006016">
    <property type="entry name" value="UspA"/>
</dbReference>
<proteinExistence type="predicted"/>
<protein>
    <submittedName>
        <fullName evidence="2">Universal stress protein</fullName>
    </submittedName>
</protein>
<dbReference type="Proteomes" id="UP000318801">
    <property type="component" value="Unassembled WGS sequence"/>
</dbReference>
<gene>
    <name evidence="2" type="ORF">FJU08_15195</name>
</gene>
<dbReference type="OrthoDB" id="9792500at2"/>
<comment type="caution">
    <text evidence="2">The sequence shown here is derived from an EMBL/GenBank/DDBJ whole genome shotgun (WGS) entry which is preliminary data.</text>
</comment>
<name>A0A506U845_9HYPH</name>
<keyword evidence="3" id="KW-1185">Reference proteome</keyword>
<dbReference type="Pfam" id="PF00582">
    <property type="entry name" value="Usp"/>
    <property type="match status" value="1"/>
</dbReference>